<dbReference type="InterPro" id="IPR007024">
    <property type="entry name" value="BLUF_domain"/>
</dbReference>
<sequence>MDRPDLYQIFYVSRSLASREQVHDIVANARTLNARRQLTGSLLYTGGHFAQLIEGPAVSLAETMVAIAADHRHDTVRTLVKGRLAARRYGEAQMAYTEAPGANELIANLLGTRRVNTRRAQRVLDLMFKP</sequence>
<feature type="domain" description="BLUF" evidence="1">
    <location>
        <begin position="6"/>
        <end position="95"/>
    </location>
</feature>
<proteinExistence type="predicted"/>
<dbReference type="EMBL" id="CP136336">
    <property type="protein sequence ID" value="WOB06795.1"/>
    <property type="molecule type" value="Genomic_DNA"/>
</dbReference>
<organism evidence="2 3">
    <name type="scientific">Piscinibacter gummiphilus</name>
    <dbReference type="NCBI Taxonomy" id="946333"/>
    <lineage>
        <taxon>Bacteria</taxon>
        <taxon>Pseudomonadati</taxon>
        <taxon>Pseudomonadota</taxon>
        <taxon>Betaproteobacteria</taxon>
        <taxon>Burkholderiales</taxon>
        <taxon>Sphaerotilaceae</taxon>
        <taxon>Piscinibacter</taxon>
    </lineage>
</organism>
<evidence type="ECO:0000313" key="2">
    <source>
        <dbReference type="EMBL" id="WOB06795.1"/>
    </source>
</evidence>
<keyword evidence="3" id="KW-1185">Reference proteome</keyword>
<reference evidence="2 3" key="1">
    <citation type="submission" date="2023-10" db="EMBL/GenBank/DDBJ databases">
        <title>Bacteria for the degradation of biodegradable plastic PBAT(Polybutylene adipate terephthalate).</title>
        <authorList>
            <person name="Weon H.-Y."/>
            <person name="Yeon J."/>
        </authorList>
    </citation>
    <scope>NUCLEOTIDE SEQUENCE [LARGE SCALE GENOMIC DNA]</scope>
    <source>
        <strain evidence="2 3">SBD 7-3</strain>
    </source>
</reference>
<dbReference type="InterPro" id="IPR036046">
    <property type="entry name" value="Acylphosphatase-like_dom_sf"/>
</dbReference>
<dbReference type="Proteomes" id="UP001303946">
    <property type="component" value="Chromosome"/>
</dbReference>
<dbReference type="PROSITE" id="PS50925">
    <property type="entry name" value="BLUF"/>
    <property type="match status" value="1"/>
</dbReference>
<dbReference type="SUPFAM" id="SSF54975">
    <property type="entry name" value="Acylphosphatase/BLUF domain-like"/>
    <property type="match status" value="1"/>
</dbReference>
<dbReference type="Gene3D" id="3.30.70.100">
    <property type="match status" value="1"/>
</dbReference>
<dbReference type="RefSeq" id="WP_316699441.1">
    <property type="nucleotide sequence ID" value="NZ_CP136336.1"/>
</dbReference>
<dbReference type="SMART" id="SM01034">
    <property type="entry name" value="BLUF"/>
    <property type="match status" value="1"/>
</dbReference>
<protein>
    <submittedName>
        <fullName evidence="2">BLUF domain-containing protein</fullName>
    </submittedName>
</protein>
<evidence type="ECO:0000313" key="3">
    <source>
        <dbReference type="Proteomes" id="UP001303946"/>
    </source>
</evidence>
<dbReference type="Pfam" id="PF04940">
    <property type="entry name" value="BLUF"/>
    <property type="match status" value="1"/>
</dbReference>
<gene>
    <name evidence="2" type="ORF">RXV79_17930</name>
</gene>
<accession>A0ABZ0CV05</accession>
<name>A0ABZ0CV05_9BURK</name>
<evidence type="ECO:0000259" key="1">
    <source>
        <dbReference type="PROSITE" id="PS50925"/>
    </source>
</evidence>